<name>A0A2N3IJA0_9BACT</name>
<keyword evidence="12" id="KW-0573">Peptidoglycan synthesis</keyword>
<dbReference type="SUPFAM" id="SSF53955">
    <property type="entry name" value="Lysozyme-like"/>
    <property type="match status" value="1"/>
</dbReference>
<dbReference type="Gene3D" id="3.40.710.10">
    <property type="entry name" value="DD-peptidase/beta-lactamase superfamily"/>
    <property type="match status" value="2"/>
</dbReference>
<keyword evidence="18" id="KW-0812">Transmembrane</keyword>
<dbReference type="Pfam" id="PF00905">
    <property type="entry name" value="Transpeptidase"/>
    <property type="match status" value="1"/>
</dbReference>
<keyword evidence="5" id="KW-1003">Cell membrane</keyword>
<dbReference type="InterPro" id="IPR012338">
    <property type="entry name" value="Beta-lactam/transpept-like"/>
</dbReference>
<reference evidence="21 22" key="1">
    <citation type="submission" date="2017-06" db="EMBL/GenBank/DDBJ databases">
        <title>Raineya orbicola gen. nov., sp. nov. a slightly thermophilic bacterium of the phylum Bacteroidetes and the description of Raineyaceae fam. nov.</title>
        <authorList>
            <person name="Albuquerque L."/>
            <person name="Polonia A.R.M."/>
            <person name="Barroso C."/>
            <person name="Froufe H.J.C."/>
            <person name="Lage O."/>
            <person name="Lobo-Da-Cunha A."/>
            <person name="Egas C."/>
            <person name="Da Costa M.S."/>
        </authorList>
    </citation>
    <scope>NUCLEOTIDE SEQUENCE [LARGE SCALE GENOMIC DNA]</scope>
    <source>
        <strain evidence="21 22">SPSPC-11</strain>
    </source>
</reference>
<proteinExistence type="inferred from homology"/>
<evidence type="ECO:0000256" key="6">
    <source>
        <dbReference type="ARBA" id="ARBA00022645"/>
    </source>
</evidence>
<evidence type="ECO:0000256" key="2">
    <source>
        <dbReference type="ARBA" id="ARBA00004752"/>
    </source>
</evidence>
<evidence type="ECO:0000256" key="12">
    <source>
        <dbReference type="ARBA" id="ARBA00022984"/>
    </source>
</evidence>
<comment type="similarity">
    <text evidence="4">In the N-terminal section; belongs to the glycosyltransferase 51 family.</text>
</comment>
<dbReference type="GO" id="GO:0009002">
    <property type="term" value="F:serine-type D-Ala-D-Ala carboxypeptidase activity"/>
    <property type="evidence" value="ECO:0007669"/>
    <property type="project" value="UniProtKB-EC"/>
</dbReference>
<dbReference type="GO" id="GO:0008658">
    <property type="term" value="F:penicillin binding"/>
    <property type="evidence" value="ECO:0007669"/>
    <property type="project" value="InterPro"/>
</dbReference>
<evidence type="ECO:0000313" key="21">
    <source>
        <dbReference type="EMBL" id="PKQ70387.1"/>
    </source>
</evidence>
<evidence type="ECO:0000256" key="17">
    <source>
        <dbReference type="ARBA" id="ARBA00049902"/>
    </source>
</evidence>
<evidence type="ECO:0000259" key="19">
    <source>
        <dbReference type="Pfam" id="PF00905"/>
    </source>
</evidence>
<keyword evidence="14" id="KW-0511">Multifunctional enzyme</keyword>
<dbReference type="InterPro" id="IPR023346">
    <property type="entry name" value="Lysozyme-like_dom_sf"/>
</dbReference>
<evidence type="ECO:0000256" key="5">
    <source>
        <dbReference type="ARBA" id="ARBA00022475"/>
    </source>
</evidence>
<comment type="similarity">
    <text evidence="3">In the C-terminal section; belongs to the transpeptidase family.</text>
</comment>
<dbReference type="Gene3D" id="1.10.3810.10">
    <property type="entry name" value="Biosynthetic peptidoglycan transglycosylase-like"/>
    <property type="match status" value="1"/>
</dbReference>
<keyword evidence="13 18" id="KW-0472">Membrane</keyword>
<dbReference type="PANTHER" id="PTHR32282">
    <property type="entry name" value="BINDING PROTEIN TRANSPEPTIDASE, PUTATIVE-RELATED"/>
    <property type="match status" value="1"/>
</dbReference>
<evidence type="ECO:0000256" key="16">
    <source>
        <dbReference type="ARBA" id="ARBA00034000"/>
    </source>
</evidence>
<keyword evidence="6 21" id="KW-0121">Carboxypeptidase</keyword>
<evidence type="ECO:0000256" key="9">
    <source>
        <dbReference type="ARBA" id="ARBA00022679"/>
    </source>
</evidence>
<dbReference type="Proteomes" id="UP000233387">
    <property type="component" value="Unassembled WGS sequence"/>
</dbReference>
<dbReference type="InterPro" id="IPR050396">
    <property type="entry name" value="Glycosyltr_51/Transpeptidase"/>
</dbReference>
<evidence type="ECO:0000259" key="20">
    <source>
        <dbReference type="Pfam" id="PF00912"/>
    </source>
</evidence>
<dbReference type="EMBL" id="NKXO01000007">
    <property type="protein sequence ID" value="PKQ70387.1"/>
    <property type="molecule type" value="Genomic_DNA"/>
</dbReference>
<keyword evidence="8" id="KW-0328">Glycosyltransferase</keyword>
<dbReference type="InterPro" id="IPR001460">
    <property type="entry name" value="PCN-bd_Tpept"/>
</dbReference>
<dbReference type="PANTHER" id="PTHR32282:SF11">
    <property type="entry name" value="PENICILLIN-BINDING PROTEIN 1B"/>
    <property type="match status" value="1"/>
</dbReference>
<dbReference type="GO" id="GO:0006508">
    <property type="term" value="P:proteolysis"/>
    <property type="evidence" value="ECO:0007669"/>
    <property type="project" value="UniProtKB-KW"/>
</dbReference>
<dbReference type="GO" id="GO:0071555">
    <property type="term" value="P:cell wall organization"/>
    <property type="evidence" value="ECO:0007669"/>
    <property type="project" value="UniProtKB-KW"/>
</dbReference>
<evidence type="ECO:0000313" key="22">
    <source>
        <dbReference type="Proteomes" id="UP000233387"/>
    </source>
</evidence>
<evidence type="ECO:0000256" key="1">
    <source>
        <dbReference type="ARBA" id="ARBA00004236"/>
    </source>
</evidence>
<evidence type="ECO:0000256" key="3">
    <source>
        <dbReference type="ARBA" id="ARBA00007090"/>
    </source>
</evidence>
<dbReference type="SUPFAM" id="SSF56601">
    <property type="entry name" value="beta-lactamase/transpeptidase-like"/>
    <property type="match status" value="1"/>
</dbReference>
<dbReference type="RefSeq" id="WP_101357894.1">
    <property type="nucleotide sequence ID" value="NZ_NKXO01000007.1"/>
</dbReference>
<dbReference type="InterPro" id="IPR001264">
    <property type="entry name" value="Glyco_trans_51"/>
</dbReference>
<comment type="pathway">
    <text evidence="2">Cell wall biogenesis; peptidoglycan biosynthesis.</text>
</comment>
<keyword evidence="18" id="KW-1133">Transmembrane helix</keyword>
<dbReference type="GO" id="GO:0008955">
    <property type="term" value="F:peptidoglycan glycosyltransferase activity"/>
    <property type="evidence" value="ECO:0007669"/>
    <property type="project" value="UniProtKB-EC"/>
</dbReference>
<evidence type="ECO:0000256" key="14">
    <source>
        <dbReference type="ARBA" id="ARBA00023268"/>
    </source>
</evidence>
<dbReference type="GO" id="GO:0009252">
    <property type="term" value="P:peptidoglycan biosynthetic process"/>
    <property type="evidence" value="ECO:0007669"/>
    <property type="project" value="UniProtKB-KW"/>
</dbReference>
<organism evidence="21 22">
    <name type="scientific">Raineya orbicola</name>
    <dbReference type="NCBI Taxonomy" id="2016530"/>
    <lineage>
        <taxon>Bacteria</taxon>
        <taxon>Pseudomonadati</taxon>
        <taxon>Bacteroidota</taxon>
        <taxon>Cytophagia</taxon>
        <taxon>Cytophagales</taxon>
        <taxon>Raineyaceae</taxon>
        <taxon>Raineya</taxon>
    </lineage>
</organism>
<keyword evidence="7" id="KW-0645">Protease</keyword>
<dbReference type="Pfam" id="PF00912">
    <property type="entry name" value="Transgly"/>
    <property type="match status" value="1"/>
</dbReference>
<evidence type="ECO:0000256" key="8">
    <source>
        <dbReference type="ARBA" id="ARBA00022676"/>
    </source>
</evidence>
<evidence type="ECO:0000256" key="10">
    <source>
        <dbReference type="ARBA" id="ARBA00022801"/>
    </source>
</evidence>
<keyword evidence="9" id="KW-0808">Transferase</keyword>
<sequence length="759" mass="86438">MIKLEKGKYRRAIRWVWYGFFLVITFIVLFIWAIAINFMGLFGEMPSLKALENPKSEQASEVYSADGKLMGKFFTVDRQPLDFEEISPYVINALIATEDIRFEQHAGIDAKALARVLTKMGGAGGGSTLTQQLAKNLFDTRAKENRGPLAKIPYLGLVIIKFKEWITAVRLEKNYTKKEIITMYLNECAFGRNAFGIQSAAKTYFNKNASDLTLTEAAMLVGMLQAPTKYDPVNPQKQQACIERRNVVLGQMKLYNFITDEDFQKAKSEPIRLDYHPQDNSEGIAPYFRNEVFKEIIKWAIDKGYANNEKEAKEFIYTAGLKIYTTIDSRLQALAEEAAAEHMKEKQQRFYAHWKAIGRNPWVDEYGREKIGYIEQNAKKSYTYKILQAKYGNDEKAIWNEMNKPRQMRIFTWQGEKDTIMSPMDSIRHYKKFLQIGMMSIEPKTGHIKAWVGNISYRHFQYDQVRQARHQPGSTFKPIVYAAAVNLGYTPCHEMPDVPVVFPGWIPKQEGGYTGGMYPLRRAMGLSINTIAAGLTKEIGVDEIRKYAKELGVESELPRVASICLGSHAMSMYELLSAYTVFANKGYHIRPVMITKITDRNGKVLEEFVPEIREVMSEKKAYMMLDMLMAGTEKGGTSAFLRAYPALWKNNAQIGGKTGTTQHQADALYVGVTQDLITGVWVGGDDKAVRFLSMYEGQGAILALPAFARFMTKVYDDNSLPYKPRPFEKPADLDLDELDCAKMKSNIERVGDEKRKKRR</sequence>
<evidence type="ECO:0000256" key="13">
    <source>
        <dbReference type="ARBA" id="ARBA00023136"/>
    </source>
</evidence>
<comment type="catalytic activity">
    <reaction evidence="17">
        <text>[GlcNAc-(1-&gt;4)-Mur2Ac(oyl-L-Ala-gamma-D-Glu-L-Lys-D-Ala-D-Ala)](n)-di-trans,octa-cis-undecaprenyl diphosphate + beta-D-GlcNAc-(1-&gt;4)-Mur2Ac(oyl-L-Ala-gamma-D-Glu-L-Lys-D-Ala-D-Ala)-di-trans,octa-cis-undecaprenyl diphosphate = [GlcNAc-(1-&gt;4)-Mur2Ac(oyl-L-Ala-gamma-D-Glu-L-Lys-D-Ala-D-Ala)](n+1)-di-trans,octa-cis-undecaprenyl diphosphate + di-trans,octa-cis-undecaprenyl diphosphate + H(+)</text>
        <dbReference type="Rhea" id="RHEA:23708"/>
        <dbReference type="Rhea" id="RHEA-COMP:9602"/>
        <dbReference type="Rhea" id="RHEA-COMP:9603"/>
        <dbReference type="ChEBI" id="CHEBI:15378"/>
        <dbReference type="ChEBI" id="CHEBI:58405"/>
        <dbReference type="ChEBI" id="CHEBI:60033"/>
        <dbReference type="ChEBI" id="CHEBI:78435"/>
        <dbReference type="EC" id="2.4.99.28"/>
    </reaction>
</comment>
<dbReference type="GO" id="GO:0005886">
    <property type="term" value="C:plasma membrane"/>
    <property type="evidence" value="ECO:0007669"/>
    <property type="project" value="UniProtKB-SubCell"/>
</dbReference>
<keyword evidence="10" id="KW-0378">Hydrolase</keyword>
<dbReference type="OrthoDB" id="9766909at2"/>
<feature type="domain" description="Glycosyl transferase family 51" evidence="20">
    <location>
        <begin position="67"/>
        <end position="253"/>
    </location>
</feature>
<evidence type="ECO:0000256" key="18">
    <source>
        <dbReference type="SAM" id="Phobius"/>
    </source>
</evidence>
<evidence type="ECO:0000256" key="4">
    <source>
        <dbReference type="ARBA" id="ARBA00007739"/>
    </source>
</evidence>
<evidence type="ECO:0000256" key="15">
    <source>
        <dbReference type="ARBA" id="ARBA00023316"/>
    </source>
</evidence>
<dbReference type="InterPro" id="IPR036950">
    <property type="entry name" value="PBP_transglycosylase"/>
</dbReference>
<feature type="domain" description="Penicillin-binding protein transpeptidase" evidence="19">
    <location>
        <begin position="441"/>
        <end position="665"/>
    </location>
</feature>
<evidence type="ECO:0000256" key="7">
    <source>
        <dbReference type="ARBA" id="ARBA00022670"/>
    </source>
</evidence>
<keyword evidence="11" id="KW-0133">Cell shape</keyword>
<comment type="subcellular location">
    <subcellularLocation>
        <location evidence="1">Cell membrane</location>
    </subcellularLocation>
</comment>
<dbReference type="GO" id="GO:0030288">
    <property type="term" value="C:outer membrane-bounded periplasmic space"/>
    <property type="evidence" value="ECO:0007669"/>
    <property type="project" value="TreeGrafter"/>
</dbReference>
<feature type="transmembrane region" description="Helical" evidence="18">
    <location>
        <begin position="12"/>
        <end position="35"/>
    </location>
</feature>
<comment type="catalytic activity">
    <reaction evidence="16">
        <text>Preferential cleavage: (Ac)2-L-Lys-D-Ala-|-D-Ala. Also transpeptidation of peptidyl-alanyl moieties that are N-acyl substituents of D-alanine.</text>
        <dbReference type="EC" id="3.4.16.4"/>
    </reaction>
</comment>
<keyword evidence="22" id="KW-1185">Reference proteome</keyword>
<protein>
    <submittedName>
        <fullName evidence="21">Membrane carboxypeptidase/penicillin-binding protein</fullName>
    </submittedName>
</protein>
<comment type="caution">
    <text evidence="21">The sequence shown here is derived from an EMBL/GenBank/DDBJ whole genome shotgun (WGS) entry which is preliminary data.</text>
</comment>
<keyword evidence="15" id="KW-0961">Cell wall biogenesis/degradation</keyword>
<dbReference type="GO" id="GO:0008360">
    <property type="term" value="P:regulation of cell shape"/>
    <property type="evidence" value="ECO:0007669"/>
    <property type="project" value="UniProtKB-KW"/>
</dbReference>
<dbReference type="AlphaFoldDB" id="A0A2N3IJA0"/>
<gene>
    <name evidence="21" type="ORF">Rain11_0615</name>
</gene>
<evidence type="ECO:0000256" key="11">
    <source>
        <dbReference type="ARBA" id="ARBA00022960"/>
    </source>
</evidence>
<accession>A0A2N3IJA0</accession>